<evidence type="ECO:0000256" key="1">
    <source>
        <dbReference type="SAM" id="MobiDB-lite"/>
    </source>
</evidence>
<dbReference type="EMBL" id="BMAW01046075">
    <property type="protein sequence ID" value="GFS53479.1"/>
    <property type="molecule type" value="Genomic_DNA"/>
</dbReference>
<dbReference type="Proteomes" id="UP000887013">
    <property type="component" value="Unassembled WGS sequence"/>
</dbReference>
<name>A0A8X6JAY9_NEPPI</name>
<evidence type="ECO:0000313" key="2">
    <source>
        <dbReference type="EMBL" id="GFS53479.1"/>
    </source>
</evidence>
<evidence type="ECO:0000313" key="3">
    <source>
        <dbReference type="Proteomes" id="UP000887013"/>
    </source>
</evidence>
<feature type="compositionally biased region" description="Acidic residues" evidence="1">
    <location>
        <begin position="76"/>
        <end position="89"/>
    </location>
</feature>
<sequence>MFEHVKTIGYSVEELLSDNGGKFGNENVQKVLHLIGHQMVDTLEQNGEEKKNEGHPRLPFRIMEIRATEFGHEDISDSETNNEEEDDEPTSDRQQRNCSLLHILKHFEDHIMEEEF</sequence>
<gene>
    <name evidence="2" type="ORF">NPIL_44541</name>
</gene>
<feature type="region of interest" description="Disordered" evidence="1">
    <location>
        <begin position="69"/>
        <end position="97"/>
    </location>
</feature>
<accession>A0A8X6JAY9</accession>
<proteinExistence type="predicted"/>
<keyword evidence="3" id="KW-1185">Reference proteome</keyword>
<comment type="caution">
    <text evidence="2">The sequence shown here is derived from an EMBL/GenBank/DDBJ whole genome shotgun (WGS) entry which is preliminary data.</text>
</comment>
<reference evidence="2" key="1">
    <citation type="submission" date="2020-08" db="EMBL/GenBank/DDBJ databases">
        <title>Multicomponent nature underlies the extraordinary mechanical properties of spider dragline silk.</title>
        <authorList>
            <person name="Kono N."/>
            <person name="Nakamura H."/>
            <person name="Mori M."/>
            <person name="Yoshida Y."/>
            <person name="Ohtoshi R."/>
            <person name="Malay A.D."/>
            <person name="Moran D.A.P."/>
            <person name="Tomita M."/>
            <person name="Numata K."/>
            <person name="Arakawa K."/>
        </authorList>
    </citation>
    <scope>NUCLEOTIDE SEQUENCE</scope>
</reference>
<dbReference type="AlphaFoldDB" id="A0A8X6JAY9"/>
<protein>
    <submittedName>
        <fullName evidence="2">Uncharacterized protein</fullName>
    </submittedName>
</protein>
<organism evidence="2 3">
    <name type="scientific">Nephila pilipes</name>
    <name type="common">Giant wood spider</name>
    <name type="synonym">Nephila maculata</name>
    <dbReference type="NCBI Taxonomy" id="299642"/>
    <lineage>
        <taxon>Eukaryota</taxon>
        <taxon>Metazoa</taxon>
        <taxon>Ecdysozoa</taxon>
        <taxon>Arthropoda</taxon>
        <taxon>Chelicerata</taxon>
        <taxon>Arachnida</taxon>
        <taxon>Araneae</taxon>
        <taxon>Araneomorphae</taxon>
        <taxon>Entelegynae</taxon>
        <taxon>Araneoidea</taxon>
        <taxon>Nephilidae</taxon>
        <taxon>Nephila</taxon>
    </lineage>
</organism>